<comment type="similarity">
    <text evidence="1">Belongs to the DeSI family.</text>
</comment>
<evidence type="ECO:0000256" key="4">
    <source>
        <dbReference type="SAM" id="MobiDB-lite"/>
    </source>
</evidence>
<evidence type="ECO:0000256" key="2">
    <source>
        <dbReference type="ARBA" id="ARBA00022670"/>
    </source>
</evidence>
<dbReference type="InterPro" id="IPR008580">
    <property type="entry name" value="PPPDE_dom"/>
</dbReference>
<evidence type="ECO:0000256" key="3">
    <source>
        <dbReference type="ARBA" id="ARBA00022801"/>
    </source>
</evidence>
<keyword evidence="2" id="KW-0645">Protease</keyword>
<gene>
    <name evidence="6" type="ORF">Cvel_12376</name>
</gene>
<dbReference type="InterPro" id="IPR042266">
    <property type="entry name" value="PPPDE_sf"/>
</dbReference>
<feature type="compositionally biased region" description="Gly residues" evidence="4">
    <location>
        <begin position="409"/>
        <end position="423"/>
    </location>
</feature>
<feature type="domain" description="PPPDE" evidence="5">
    <location>
        <begin position="54"/>
        <end position="196"/>
    </location>
</feature>
<evidence type="ECO:0000313" key="6">
    <source>
        <dbReference type="EMBL" id="CEM53930.1"/>
    </source>
</evidence>
<dbReference type="GO" id="GO:0006508">
    <property type="term" value="P:proteolysis"/>
    <property type="evidence" value="ECO:0007669"/>
    <property type="project" value="UniProtKB-KW"/>
</dbReference>
<organism evidence="6">
    <name type="scientific">Chromera velia CCMP2878</name>
    <dbReference type="NCBI Taxonomy" id="1169474"/>
    <lineage>
        <taxon>Eukaryota</taxon>
        <taxon>Sar</taxon>
        <taxon>Alveolata</taxon>
        <taxon>Colpodellida</taxon>
        <taxon>Chromeraceae</taxon>
        <taxon>Chromera</taxon>
    </lineage>
</organism>
<feature type="region of interest" description="Disordered" evidence="4">
    <location>
        <begin position="1"/>
        <end position="21"/>
    </location>
</feature>
<feature type="compositionally biased region" description="Polar residues" evidence="4">
    <location>
        <begin position="1"/>
        <end position="16"/>
    </location>
</feature>
<dbReference type="Gene3D" id="3.90.1720.30">
    <property type="entry name" value="PPPDE domains"/>
    <property type="match status" value="1"/>
</dbReference>
<dbReference type="EMBL" id="CDMZ01005741">
    <property type="protein sequence ID" value="CEM53930.1"/>
    <property type="molecule type" value="Genomic_DNA"/>
</dbReference>
<sequence>MQGQSDSPAGSPSENSAPPARGQYAQSCLEHLQMLKRQFERDYPFLVAGGTRRRTVEYVLRDISNGWVPSISHALMGYNIEFVPHSSVIIDRRWEIQFLGGIVATDLPTHGFDSATAIRRVPMGTTTLTDLEICELLFLEYDQWTVESYRLRTRNCNHFTKRVLELVVQDPQEREAIETNEDVNRHEREMQRAEESPRGRFFLAWYARLRALWENAVAAWAWAERVCRPAYANFCARVQELADRVRGSPSVQSFQQRVAQLWRVYVVEPLRAVAGWEVWGQIGSSFRSAWDSFIAWEGWRMAWESANRWPPVVALRERLSWTPNAQQASEFPGRAYIANAGTVGEMYLTVREELYTKADLVDRFAQRRHRQRANVGVQRETARGVWTSSSAGSGRGRSATWDGSPTTLRGGGGGGGVGFRMRA</sequence>
<name>A0A0G4IA75_9ALVE</name>
<dbReference type="AlphaFoldDB" id="A0A0G4IA75"/>
<dbReference type="GO" id="GO:0008233">
    <property type="term" value="F:peptidase activity"/>
    <property type="evidence" value="ECO:0007669"/>
    <property type="project" value="UniProtKB-KW"/>
</dbReference>
<reference evidence="6" key="1">
    <citation type="submission" date="2014-11" db="EMBL/GenBank/DDBJ databases">
        <authorList>
            <person name="Otto D Thomas"/>
            <person name="Naeem Raeece"/>
        </authorList>
    </citation>
    <scope>NUCLEOTIDE SEQUENCE</scope>
</reference>
<dbReference type="SMART" id="SM01179">
    <property type="entry name" value="DUF862"/>
    <property type="match status" value="1"/>
</dbReference>
<keyword evidence="3" id="KW-0378">Hydrolase</keyword>
<evidence type="ECO:0000256" key="1">
    <source>
        <dbReference type="ARBA" id="ARBA00008140"/>
    </source>
</evidence>
<dbReference type="Pfam" id="PF05903">
    <property type="entry name" value="Peptidase_C97"/>
    <property type="match status" value="1"/>
</dbReference>
<dbReference type="VEuPathDB" id="CryptoDB:Cvel_12376"/>
<evidence type="ECO:0000259" key="5">
    <source>
        <dbReference type="PROSITE" id="PS51858"/>
    </source>
</evidence>
<protein>
    <recommendedName>
        <fullName evidence="5">PPPDE domain-containing protein</fullName>
    </recommendedName>
</protein>
<feature type="compositionally biased region" description="Low complexity" evidence="4">
    <location>
        <begin position="388"/>
        <end position="399"/>
    </location>
</feature>
<proteinExistence type="inferred from homology"/>
<feature type="region of interest" description="Disordered" evidence="4">
    <location>
        <begin position="375"/>
        <end position="423"/>
    </location>
</feature>
<dbReference type="PROSITE" id="PS51858">
    <property type="entry name" value="PPPDE"/>
    <property type="match status" value="1"/>
</dbReference>
<accession>A0A0G4IA75</accession>